<accession>A0ABQ5K7Q5</accession>
<reference evidence="1" key="1">
    <citation type="submission" date="2022-03" db="EMBL/GenBank/DDBJ databases">
        <title>Draft genome sequence of Aduncisulcus paluster, a free-living microaerophilic Fornicata.</title>
        <authorList>
            <person name="Yuyama I."/>
            <person name="Kume K."/>
            <person name="Tamura T."/>
            <person name="Inagaki Y."/>
            <person name="Hashimoto T."/>
        </authorList>
    </citation>
    <scope>NUCLEOTIDE SEQUENCE</scope>
    <source>
        <strain evidence="1">NY0171</strain>
    </source>
</reference>
<comment type="caution">
    <text evidence="1">The sequence shown here is derived from an EMBL/GenBank/DDBJ whole genome shotgun (WGS) entry which is preliminary data.</text>
</comment>
<organism evidence="1 2">
    <name type="scientific">Aduncisulcus paluster</name>
    <dbReference type="NCBI Taxonomy" id="2918883"/>
    <lineage>
        <taxon>Eukaryota</taxon>
        <taxon>Metamonada</taxon>
        <taxon>Carpediemonas-like organisms</taxon>
        <taxon>Aduncisulcus</taxon>
    </lineage>
</organism>
<evidence type="ECO:0000313" key="1">
    <source>
        <dbReference type="EMBL" id="GKT28578.1"/>
    </source>
</evidence>
<gene>
    <name evidence="1" type="ORF">ADUPG1_000738</name>
</gene>
<dbReference type="Proteomes" id="UP001057375">
    <property type="component" value="Unassembled WGS sequence"/>
</dbReference>
<name>A0ABQ5K7Q5_9EUKA</name>
<sequence length="297" mass="32011">MLKSKKNDFSSICGAHGVIHTNGESMIVCAKLSDHKSLGAKKKSMGLFGGLDEKKMISSGSSARLKQSSSSFSYDLMFLHSSTKLSKYTVHVMNNSLCSWGSRGVESGISFSSEWKGMTDVPMNRCEGSASSSTAISSHSPSILQSSSSSCSGCSSGEILDGECVVIEKDCSMEPSGSALLASPHRLSSEQPPNSIFSPLTEPTLSLSGRSSIFSFYLSACGNLVCVWRKGRWGKWKIEIVWGRECSDISINPMTISHISARYGKKIIYIICTTMEGKMVLIAGYPESGWSSRLLIS</sequence>
<dbReference type="EMBL" id="BQXS01000365">
    <property type="protein sequence ID" value="GKT28578.1"/>
    <property type="molecule type" value="Genomic_DNA"/>
</dbReference>
<evidence type="ECO:0000313" key="2">
    <source>
        <dbReference type="Proteomes" id="UP001057375"/>
    </source>
</evidence>
<keyword evidence="2" id="KW-1185">Reference proteome</keyword>
<protein>
    <submittedName>
        <fullName evidence="1">Uncharacterized protein</fullName>
    </submittedName>
</protein>
<proteinExistence type="predicted"/>